<dbReference type="Gene3D" id="3.30.1330.30">
    <property type="match status" value="1"/>
</dbReference>
<dbReference type="GO" id="GO:0003723">
    <property type="term" value="F:RNA binding"/>
    <property type="evidence" value="ECO:0007669"/>
    <property type="project" value="UniProtKB-UniRule"/>
</dbReference>
<evidence type="ECO:0000256" key="1">
    <source>
        <dbReference type="ARBA" id="ARBA00007337"/>
    </source>
</evidence>
<evidence type="ECO:0000313" key="8">
    <source>
        <dbReference type="Proteomes" id="UP001150538"/>
    </source>
</evidence>
<dbReference type="OrthoDB" id="29563at2759"/>
<dbReference type="InterPro" id="IPR004038">
    <property type="entry name" value="Ribosomal_eL8/eL30/eS12/Gad45"/>
</dbReference>
<dbReference type="PRINTS" id="PR00881">
    <property type="entry name" value="L7ARS6FAMILY"/>
</dbReference>
<protein>
    <recommendedName>
        <fullName evidence="4">60S ribosomal protein L8</fullName>
    </recommendedName>
</protein>
<dbReference type="Proteomes" id="UP001150538">
    <property type="component" value="Unassembled WGS sequence"/>
</dbReference>
<dbReference type="InterPro" id="IPR018492">
    <property type="entry name" value="Ribosomal_eL8/Nhp2"/>
</dbReference>
<feature type="region of interest" description="Disordered" evidence="5">
    <location>
        <begin position="1"/>
        <end position="33"/>
    </location>
</feature>
<dbReference type="InterPro" id="IPR029064">
    <property type="entry name" value="Ribosomal_eL30-like_sf"/>
</dbReference>
<reference evidence="7" key="1">
    <citation type="submission" date="2022-07" db="EMBL/GenBank/DDBJ databases">
        <title>Phylogenomic reconstructions and comparative analyses of Kickxellomycotina fungi.</title>
        <authorList>
            <person name="Reynolds N.K."/>
            <person name="Stajich J.E."/>
            <person name="Barry K."/>
            <person name="Grigoriev I.V."/>
            <person name="Crous P."/>
            <person name="Smith M.E."/>
        </authorList>
    </citation>
    <scope>NUCLEOTIDE SEQUENCE</scope>
    <source>
        <strain evidence="7">NBRC 100468</strain>
    </source>
</reference>
<evidence type="ECO:0000256" key="2">
    <source>
        <dbReference type="ARBA" id="ARBA00022980"/>
    </source>
</evidence>
<evidence type="ECO:0000256" key="3">
    <source>
        <dbReference type="ARBA" id="ARBA00023274"/>
    </source>
</evidence>
<evidence type="ECO:0000313" key="7">
    <source>
        <dbReference type="EMBL" id="KAJ1918897.1"/>
    </source>
</evidence>
<dbReference type="PROSITE" id="PS01082">
    <property type="entry name" value="RIBOSOMAL_L7AE"/>
    <property type="match status" value="1"/>
</dbReference>
<dbReference type="GO" id="GO:0022625">
    <property type="term" value="C:cytosolic large ribosomal subunit"/>
    <property type="evidence" value="ECO:0007669"/>
    <property type="project" value="UniProtKB-UniRule"/>
</dbReference>
<feature type="domain" description="Ribosomal protein eL8/eL30/eS12/Gadd45" evidence="6">
    <location>
        <begin position="126"/>
        <end position="210"/>
    </location>
</feature>
<name>A0A9W8DQR0_9FUNG</name>
<keyword evidence="8" id="KW-1185">Reference proteome</keyword>
<dbReference type="PRINTS" id="PR00882">
    <property type="entry name" value="RIBOSOMALL7A"/>
</dbReference>
<comment type="function">
    <text evidence="4">Component of the ribosome.</text>
</comment>
<keyword evidence="2 4" id="KW-0689">Ribosomal protein</keyword>
<comment type="similarity">
    <text evidence="1 4">Belongs to the eukaryotic ribosomal protein eL8 family.</text>
</comment>
<dbReference type="PANTHER" id="PTHR23105">
    <property type="entry name" value="RIBOSOMAL PROTEIN L7AE FAMILY MEMBER"/>
    <property type="match status" value="1"/>
</dbReference>
<accession>A0A9W8DQR0</accession>
<evidence type="ECO:0000259" key="6">
    <source>
        <dbReference type="Pfam" id="PF01248"/>
    </source>
</evidence>
<dbReference type="GO" id="GO:0042254">
    <property type="term" value="P:ribosome biogenesis"/>
    <property type="evidence" value="ECO:0007669"/>
    <property type="project" value="InterPro"/>
</dbReference>
<dbReference type="InterPro" id="IPR050257">
    <property type="entry name" value="eL8/uL1-like"/>
</dbReference>
<dbReference type="Pfam" id="PF01248">
    <property type="entry name" value="Ribosomal_L7Ae"/>
    <property type="match status" value="1"/>
</dbReference>
<organism evidence="7 8">
    <name type="scientific">Mycoemilia scoparia</name>
    <dbReference type="NCBI Taxonomy" id="417184"/>
    <lineage>
        <taxon>Eukaryota</taxon>
        <taxon>Fungi</taxon>
        <taxon>Fungi incertae sedis</taxon>
        <taxon>Zoopagomycota</taxon>
        <taxon>Kickxellomycotina</taxon>
        <taxon>Kickxellomycetes</taxon>
        <taxon>Kickxellales</taxon>
        <taxon>Kickxellaceae</taxon>
        <taxon>Mycoemilia</taxon>
    </lineage>
</organism>
<dbReference type="InterPro" id="IPR001921">
    <property type="entry name" value="Ribosomal_eL8_euk"/>
</dbReference>
<dbReference type="AlphaFoldDB" id="A0A9W8DQR0"/>
<dbReference type="FunFam" id="3.30.1330.30:FF:000003">
    <property type="entry name" value="60S ribosomal protein L7a"/>
    <property type="match status" value="1"/>
</dbReference>
<keyword evidence="3 4" id="KW-0687">Ribonucleoprotein</keyword>
<dbReference type="InterPro" id="IPR004037">
    <property type="entry name" value="Ribosomal_eL8-like_CS"/>
</dbReference>
<dbReference type="EMBL" id="JANBPU010000036">
    <property type="protein sequence ID" value="KAJ1918897.1"/>
    <property type="molecule type" value="Genomic_DNA"/>
</dbReference>
<dbReference type="SUPFAM" id="SSF55315">
    <property type="entry name" value="L30e-like"/>
    <property type="match status" value="1"/>
</dbReference>
<evidence type="ECO:0000256" key="4">
    <source>
        <dbReference type="RuleBase" id="RU367042"/>
    </source>
</evidence>
<evidence type="ECO:0000256" key="5">
    <source>
        <dbReference type="SAM" id="MobiDB-lite"/>
    </source>
</evidence>
<sequence length="261" mass="29042">MAPAKGKKVAPAPFAARKNTADKPKANPLFEAKPRKFGIGQDIQPTRNLSRFVKWPEYVRLQRQRKVLRMRLKVPPAINQFTHTLDGNKAAELFKLSLKYRPESKKEKATRLKEAAEKVANGGKADAEKPFVVKYGINHITSLVESKKASLVVIAHDVDPIEIVLWLPALCRKMGVPYVIVKGKARLGHIVHKKTATALAFTEVRDEDKQTLAKLVDVANAEFVNKEDTRRRWGGGIMGAKSQAVTRKREAAANKPVKATV</sequence>
<comment type="caution">
    <text evidence="7">The sequence shown here is derived from an EMBL/GenBank/DDBJ whole genome shotgun (WGS) entry which is preliminary data.</text>
</comment>
<proteinExistence type="inferred from homology"/>
<gene>
    <name evidence="7" type="primary">rpl8</name>
    <name evidence="7" type="ORF">H4219_002347</name>
</gene>